<dbReference type="AlphaFoldDB" id="A0A917CT23"/>
<evidence type="ECO:0000313" key="6">
    <source>
        <dbReference type="EMBL" id="GGF96228.1"/>
    </source>
</evidence>
<dbReference type="InterPro" id="IPR012349">
    <property type="entry name" value="Split_barrel_FMN-bd"/>
</dbReference>
<reference evidence="6" key="2">
    <citation type="submission" date="2020-09" db="EMBL/GenBank/DDBJ databases">
        <authorList>
            <person name="Sun Q."/>
            <person name="Sedlacek I."/>
        </authorList>
    </citation>
    <scope>NUCLEOTIDE SEQUENCE</scope>
    <source>
        <strain evidence="6">CCM 7905</strain>
    </source>
</reference>
<dbReference type="RefSeq" id="WP_188543344.1">
    <property type="nucleotide sequence ID" value="NZ_BMCU01000001.1"/>
</dbReference>
<evidence type="ECO:0000256" key="1">
    <source>
        <dbReference type="ARBA" id="ARBA00001917"/>
    </source>
</evidence>
<feature type="domain" description="Flavin reductase like" evidence="5">
    <location>
        <begin position="21"/>
        <end position="169"/>
    </location>
</feature>
<dbReference type="Pfam" id="PF01613">
    <property type="entry name" value="Flavin_Reduct"/>
    <property type="match status" value="1"/>
</dbReference>
<proteinExistence type="inferred from homology"/>
<keyword evidence="3" id="KW-0288">FMN</keyword>
<sequence length="199" mass="21609">MRTVFDPENIEPGDYYRLLTASIVPRPIAWVSSVSADGVANLAPYSFFTVASTAPPVVQFTSVTRKDSLRNIEATGEFVINLAHEPLMDIVNASSANYESETSEFDALGIESEASEKVTPRRVAAAPIAIEATLRQVIEVGNCFVVMGDVVAMAVKPDFLADDGLPTFADIAPLSRLGRDEWGLTPPVRRIERPDRPST</sequence>
<evidence type="ECO:0000256" key="4">
    <source>
        <dbReference type="ARBA" id="ARBA00038054"/>
    </source>
</evidence>
<comment type="caution">
    <text evidence="6">The sequence shown here is derived from an EMBL/GenBank/DDBJ whole genome shotgun (WGS) entry which is preliminary data.</text>
</comment>
<dbReference type="GO" id="GO:0016646">
    <property type="term" value="F:oxidoreductase activity, acting on the CH-NH group of donors, NAD or NADP as acceptor"/>
    <property type="evidence" value="ECO:0007669"/>
    <property type="project" value="UniProtKB-ARBA"/>
</dbReference>
<keyword evidence="7" id="KW-1185">Reference proteome</keyword>
<comment type="similarity">
    <text evidence="4">Belongs to the flavoredoxin family.</text>
</comment>
<dbReference type="EMBL" id="BMCU01000001">
    <property type="protein sequence ID" value="GGF96228.1"/>
    <property type="molecule type" value="Genomic_DNA"/>
</dbReference>
<dbReference type="Proteomes" id="UP000654257">
    <property type="component" value="Unassembled WGS sequence"/>
</dbReference>
<evidence type="ECO:0000256" key="2">
    <source>
        <dbReference type="ARBA" id="ARBA00022630"/>
    </source>
</evidence>
<dbReference type="SMART" id="SM00903">
    <property type="entry name" value="Flavin_Reduct"/>
    <property type="match status" value="1"/>
</dbReference>
<evidence type="ECO:0000259" key="5">
    <source>
        <dbReference type="SMART" id="SM00903"/>
    </source>
</evidence>
<dbReference type="InterPro" id="IPR002563">
    <property type="entry name" value="Flavin_Rdtase-like_dom"/>
</dbReference>
<dbReference type="Gene3D" id="2.30.110.10">
    <property type="entry name" value="Electron Transport, Fmn-binding Protein, Chain A"/>
    <property type="match status" value="1"/>
</dbReference>
<name>A0A917CT23_9NOCA</name>
<dbReference type="GO" id="GO:0010181">
    <property type="term" value="F:FMN binding"/>
    <property type="evidence" value="ECO:0007669"/>
    <property type="project" value="InterPro"/>
</dbReference>
<dbReference type="SUPFAM" id="SSF50475">
    <property type="entry name" value="FMN-binding split barrel"/>
    <property type="match status" value="1"/>
</dbReference>
<dbReference type="PANTHER" id="PTHR33798:SF5">
    <property type="entry name" value="FLAVIN REDUCTASE LIKE DOMAIN-CONTAINING PROTEIN"/>
    <property type="match status" value="1"/>
</dbReference>
<accession>A0A917CT23</accession>
<reference evidence="6" key="1">
    <citation type="journal article" date="2014" name="Int. J. Syst. Evol. Microbiol.">
        <title>Complete genome sequence of Corynebacterium casei LMG S-19264T (=DSM 44701T), isolated from a smear-ripened cheese.</title>
        <authorList>
            <consortium name="US DOE Joint Genome Institute (JGI-PGF)"/>
            <person name="Walter F."/>
            <person name="Albersmeier A."/>
            <person name="Kalinowski J."/>
            <person name="Ruckert C."/>
        </authorList>
    </citation>
    <scope>NUCLEOTIDE SEQUENCE</scope>
    <source>
        <strain evidence="6">CCM 7905</strain>
    </source>
</reference>
<keyword evidence="2" id="KW-0285">Flavoprotein</keyword>
<gene>
    <name evidence="6" type="ORF">GCM10007304_07740</name>
</gene>
<evidence type="ECO:0000256" key="3">
    <source>
        <dbReference type="ARBA" id="ARBA00022643"/>
    </source>
</evidence>
<comment type="cofactor">
    <cofactor evidence="1">
        <name>FMN</name>
        <dbReference type="ChEBI" id="CHEBI:58210"/>
    </cofactor>
</comment>
<organism evidence="6 7">
    <name type="scientific">Rhodococcoides trifolii</name>
    <dbReference type="NCBI Taxonomy" id="908250"/>
    <lineage>
        <taxon>Bacteria</taxon>
        <taxon>Bacillati</taxon>
        <taxon>Actinomycetota</taxon>
        <taxon>Actinomycetes</taxon>
        <taxon>Mycobacteriales</taxon>
        <taxon>Nocardiaceae</taxon>
        <taxon>Rhodococcoides</taxon>
    </lineage>
</organism>
<dbReference type="PANTHER" id="PTHR33798">
    <property type="entry name" value="FLAVOPROTEIN OXYGENASE"/>
    <property type="match status" value="1"/>
</dbReference>
<evidence type="ECO:0000313" key="7">
    <source>
        <dbReference type="Proteomes" id="UP000654257"/>
    </source>
</evidence>
<protein>
    <submittedName>
        <fullName evidence="6">Flavin reductase</fullName>
    </submittedName>
</protein>